<keyword evidence="2" id="KW-0413">Isomerase</keyword>
<comment type="similarity">
    <text evidence="1">Belongs to the PrpF family.</text>
</comment>
<sequence length="373" mass="39408">MAAIPCVIMRGGTSKGVYINEAHLPAEAEARDTLLCNLFGSSDPRQIDGIGGGDPLTSKVAILAAPSHPDADVDYISGEVRLRRHEVNYGIMCGNLAAGVGPAAVQMGLIDPQKCSHSVKVFNRNSGSVIDAHYQQPLDSELGTCFSAKLIFNNPIGNHTGCLLPTGNPVDMVSIRGITVKYSVVDAGAVYAFVSANELDLKGCETPAEIDAMVLVREWVELFRQHVAETINCLQVASKQVNIGQIKIALVSASANDSLEQTNIVGRIINPAKTHKAYAVSGAIATCVAASTSKTIVQSMSSGVFGLGAGFKIGHPEGMLEVGLQHDETEHGAVIRAAEIYRTSRLLMVGQAFTPLQDSMLSSVGAQEIENIL</sequence>
<accession>A0AAW7XCB6</accession>
<dbReference type="Gene3D" id="3.10.310.10">
    <property type="entry name" value="Diaminopimelate Epimerase, Chain A, domain 1"/>
    <property type="match status" value="2"/>
</dbReference>
<organism evidence="3 4">
    <name type="scientific">Saccharophagus degradans</name>
    <dbReference type="NCBI Taxonomy" id="86304"/>
    <lineage>
        <taxon>Bacteria</taxon>
        <taxon>Pseudomonadati</taxon>
        <taxon>Pseudomonadota</taxon>
        <taxon>Gammaproteobacteria</taxon>
        <taxon>Cellvibrionales</taxon>
        <taxon>Cellvibrionaceae</taxon>
        <taxon>Saccharophagus</taxon>
    </lineage>
</organism>
<name>A0AAW7XCB6_9GAMM</name>
<dbReference type="SUPFAM" id="SSF54506">
    <property type="entry name" value="Diaminopimelate epimerase-like"/>
    <property type="match status" value="2"/>
</dbReference>
<evidence type="ECO:0000256" key="1">
    <source>
        <dbReference type="ARBA" id="ARBA00007673"/>
    </source>
</evidence>
<dbReference type="RefSeq" id="WP_303494137.1">
    <property type="nucleotide sequence ID" value="NZ_JAUOPB010000019.1"/>
</dbReference>
<dbReference type="Pfam" id="PF04303">
    <property type="entry name" value="PrpF"/>
    <property type="match status" value="1"/>
</dbReference>
<protein>
    <submittedName>
        <fullName evidence="3">PrpF domain-containing protein</fullName>
    </submittedName>
</protein>
<gene>
    <name evidence="3" type="ORF">Q4521_20490</name>
</gene>
<dbReference type="Proteomes" id="UP001169760">
    <property type="component" value="Unassembled WGS sequence"/>
</dbReference>
<evidence type="ECO:0000256" key="2">
    <source>
        <dbReference type="ARBA" id="ARBA00023235"/>
    </source>
</evidence>
<dbReference type="GO" id="GO:0016853">
    <property type="term" value="F:isomerase activity"/>
    <property type="evidence" value="ECO:0007669"/>
    <property type="project" value="UniProtKB-KW"/>
</dbReference>
<evidence type="ECO:0000313" key="3">
    <source>
        <dbReference type="EMBL" id="MDO6424880.1"/>
    </source>
</evidence>
<reference evidence="3" key="1">
    <citation type="submission" date="2023-07" db="EMBL/GenBank/DDBJ databases">
        <title>Genome content predicts the carbon catabolic preferences of heterotrophic bacteria.</title>
        <authorList>
            <person name="Gralka M."/>
        </authorList>
    </citation>
    <scope>NUCLEOTIDE SEQUENCE</scope>
    <source>
        <strain evidence="3">I3M17_2</strain>
    </source>
</reference>
<dbReference type="PANTHER" id="PTHR43709">
    <property type="entry name" value="ACONITATE ISOMERASE-RELATED"/>
    <property type="match status" value="1"/>
</dbReference>
<proteinExistence type="inferred from homology"/>
<dbReference type="InterPro" id="IPR007400">
    <property type="entry name" value="PrpF-like"/>
</dbReference>
<evidence type="ECO:0000313" key="4">
    <source>
        <dbReference type="Proteomes" id="UP001169760"/>
    </source>
</evidence>
<comment type="caution">
    <text evidence="3">The sequence shown here is derived from an EMBL/GenBank/DDBJ whole genome shotgun (WGS) entry which is preliminary data.</text>
</comment>
<dbReference type="EMBL" id="JAUOPB010000019">
    <property type="protein sequence ID" value="MDO6424880.1"/>
    <property type="molecule type" value="Genomic_DNA"/>
</dbReference>
<dbReference type="AlphaFoldDB" id="A0AAW7XCB6"/>
<dbReference type="PANTHER" id="PTHR43709:SF2">
    <property type="entry name" value="DUF453 DOMAIN PROTEIN (AFU_ORTHOLOGUE AFUA_6G00360)"/>
    <property type="match status" value="1"/>
</dbReference>